<feature type="binding site" description="axial binding residue" evidence="7">
    <location>
        <position position="412"/>
    </location>
    <ligand>
        <name>heme</name>
        <dbReference type="ChEBI" id="CHEBI:30413"/>
    </ligand>
    <ligandPart>
        <name>Fe</name>
        <dbReference type="ChEBI" id="CHEBI:18248"/>
    </ligandPart>
</feature>
<keyword evidence="4" id="KW-0560">Oxidoreductase</keyword>
<dbReference type="GO" id="GO:0016705">
    <property type="term" value="F:oxidoreductase activity, acting on paired donors, with incorporation or reduction of molecular oxygen"/>
    <property type="evidence" value="ECO:0007669"/>
    <property type="project" value="InterPro"/>
</dbReference>
<dbReference type="Gene3D" id="1.10.630.10">
    <property type="entry name" value="Cytochrome P450"/>
    <property type="match status" value="1"/>
</dbReference>
<dbReference type="PANTHER" id="PTHR46206:SF6">
    <property type="entry name" value="CYTOCHROME P450 MONOOXYGENASE AN1598-RELATED"/>
    <property type="match status" value="1"/>
</dbReference>
<dbReference type="OrthoDB" id="1844152at2759"/>
<keyword evidence="7" id="KW-0349">Heme</keyword>
<keyword evidence="3 7" id="KW-0479">Metal-binding</keyword>
<comment type="similarity">
    <text evidence="2">Belongs to the cytochrome P450 family.</text>
</comment>
<reference evidence="8" key="1">
    <citation type="journal article" date="2020" name="Stud. Mycol.">
        <title>101 Dothideomycetes genomes: a test case for predicting lifestyles and emergence of pathogens.</title>
        <authorList>
            <person name="Haridas S."/>
            <person name="Albert R."/>
            <person name="Binder M."/>
            <person name="Bloem J."/>
            <person name="Labutti K."/>
            <person name="Salamov A."/>
            <person name="Andreopoulos B."/>
            <person name="Baker S."/>
            <person name="Barry K."/>
            <person name="Bills G."/>
            <person name="Bluhm B."/>
            <person name="Cannon C."/>
            <person name="Castanera R."/>
            <person name="Culley D."/>
            <person name="Daum C."/>
            <person name="Ezra D."/>
            <person name="Gonzalez J."/>
            <person name="Henrissat B."/>
            <person name="Kuo A."/>
            <person name="Liang C."/>
            <person name="Lipzen A."/>
            <person name="Lutzoni F."/>
            <person name="Magnuson J."/>
            <person name="Mondo S."/>
            <person name="Nolan M."/>
            <person name="Ohm R."/>
            <person name="Pangilinan J."/>
            <person name="Park H.-J."/>
            <person name="Ramirez L."/>
            <person name="Alfaro M."/>
            <person name="Sun H."/>
            <person name="Tritt A."/>
            <person name="Yoshinaga Y."/>
            <person name="Zwiers L.-H."/>
            <person name="Turgeon B."/>
            <person name="Goodwin S."/>
            <person name="Spatafora J."/>
            <person name="Crous P."/>
            <person name="Grigoriev I."/>
        </authorList>
    </citation>
    <scope>NUCLEOTIDE SEQUENCE</scope>
    <source>
        <strain evidence="8">CBS 260.36</strain>
    </source>
</reference>
<organism evidence="8 9">
    <name type="scientific">Myriangium duriaei CBS 260.36</name>
    <dbReference type="NCBI Taxonomy" id="1168546"/>
    <lineage>
        <taxon>Eukaryota</taxon>
        <taxon>Fungi</taxon>
        <taxon>Dikarya</taxon>
        <taxon>Ascomycota</taxon>
        <taxon>Pezizomycotina</taxon>
        <taxon>Dothideomycetes</taxon>
        <taxon>Dothideomycetidae</taxon>
        <taxon>Myriangiales</taxon>
        <taxon>Myriangiaceae</taxon>
        <taxon>Myriangium</taxon>
    </lineage>
</organism>
<dbReference type="InterPro" id="IPR036396">
    <property type="entry name" value="Cyt_P450_sf"/>
</dbReference>
<name>A0A9P4IXT2_9PEZI</name>
<dbReference type="Pfam" id="PF00067">
    <property type="entry name" value="p450"/>
    <property type="match status" value="1"/>
</dbReference>
<comment type="cofactor">
    <cofactor evidence="1 7">
        <name>heme</name>
        <dbReference type="ChEBI" id="CHEBI:30413"/>
    </cofactor>
</comment>
<evidence type="ECO:0000256" key="3">
    <source>
        <dbReference type="ARBA" id="ARBA00022723"/>
    </source>
</evidence>
<gene>
    <name evidence="8" type="ORF">K461DRAFT_288174</name>
</gene>
<dbReference type="PANTHER" id="PTHR46206">
    <property type="entry name" value="CYTOCHROME P450"/>
    <property type="match status" value="1"/>
</dbReference>
<dbReference type="InterPro" id="IPR002403">
    <property type="entry name" value="Cyt_P450_E_grp-IV"/>
</dbReference>
<sequence length="478" mass="54029">MSARSKYPSTPFVIPWSPPWVILPHSVLNEIKSLPEDQISFKKHAYDRFLGRYTGLGQSKRPEAIQAIKLDLTRSITKVLIDLQDETGFALDTVLGSCDSWTPIRVHGAVLQLVARTSARAFVGLPLARDTEWLEASIKFTTDTLDCVTAFRRYPSFLWPLVSPWLPELRKLRDYRVFAAEKLRPQINDIVTLHRDGLQGIKNKDSNTADLEALKHNYNMIHWMVGHYHNIDEATAEDIGQLQMTSAFAAISPIGMAVSYAIFDLAAHPEWQEELREEIRNVIKEDGIQDGKLTKRAVPRLRKLDSFIKESQRISPPFLTALNRVVTAKHGLRLSTGHVLAKGTVIGFGNPFHPLSDCPHDTTYTSKGQAPLMSFDPWRYSRLRESEDESNGHQYITVDLDNIAWGYGRNVCPGRFFAGNTVKCILVEILRRYDIGVGPQGQGACTEFPRPKTVEKGWSYAPDPEGTIWIRNRSTSMM</sequence>
<evidence type="ECO:0000256" key="5">
    <source>
        <dbReference type="ARBA" id="ARBA00023004"/>
    </source>
</evidence>
<evidence type="ECO:0000313" key="8">
    <source>
        <dbReference type="EMBL" id="KAF2149695.1"/>
    </source>
</evidence>
<dbReference type="GO" id="GO:0005506">
    <property type="term" value="F:iron ion binding"/>
    <property type="evidence" value="ECO:0007669"/>
    <property type="project" value="InterPro"/>
</dbReference>
<evidence type="ECO:0000313" key="9">
    <source>
        <dbReference type="Proteomes" id="UP000799439"/>
    </source>
</evidence>
<comment type="caution">
    <text evidence="8">The sequence shown here is derived from an EMBL/GenBank/DDBJ whole genome shotgun (WGS) entry which is preliminary data.</text>
</comment>
<keyword evidence="9" id="KW-1185">Reference proteome</keyword>
<dbReference type="EMBL" id="ML996091">
    <property type="protein sequence ID" value="KAF2149695.1"/>
    <property type="molecule type" value="Genomic_DNA"/>
</dbReference>
<evidence type="ECO:0000256" key="6">
    <source>
        <dbReference type="ARBA" id="ARBA00023033"/>
    </source>
</evidence>
<dbReference type="AlphaFoldDB" id="A0A9P4IXT2"/>
<evidence type="ECO:0000256" key="1">
    <source>
        <dbReference type="ARBA" id="ARBA00001971"/>
    </source>
</evidence>
<dbReference type="SUPFAM" id="SSF48264">
    <property type="entry name" value="Cytochrome P450"/>
    <property type="match status" value="1"/>
</dbReference>
<dbReference type="InterPro" id="IPR001128">
    <property type="entry name" value="Cyt_P450"/>
</dbReference>
<dbReference type="GO" id="GO:0004497">
    <property type="term" value="F:monooxygenase activity"/>
    <property type="evidence" value="ECO:0007669"/>
    <property type="project" value="UniProtKB-KW"/>
</dbReference>
<evidence type="ECO:0000256" key="4">
    <source>
        <dbReference type="ARBA" id="ARBA00023002"/>
    </source>
</evidence>
<dbReference type="GO" id="GO:0020037">
    <property type="term" value="F:heme binding"/>
    <property type="evidence" value="ECO:0007669"/>
    <property type="project" value="InterPro"/>
</dbReference>
<evidence type="ECO:0000256" key="7">
    <source>
        <dbReference type="PIRSR" id="PIRSR602403-1"/>
    </source>
</evidence>
<dbReference type="PRINTS" id="PR00465">
    <property type="entry name" value="EP450IV"/>
</dbReference>
<dbReference type="CDD" id="cd11041">
    <property type="entry name" value="CYP503A1-like"/>
    <property type="match status" value="1"/>
</dbReference>
<protein>
    <submittedName>
        <fullName evidence="8">Ent-kaurene oxidase</fullName>
    </submittedName>
</protein>
<proteinExistence type="inferred from homology"/>
<keyword evidence="5 7" id="KW-0408">Iron</keyword>
<evidence type="ECO:0000256" key="2">
    <source>
        <dbReference type="ARBA" id="ARBA00010617"/>
    </source>
</evidence>
<accession>A0A9P4IXT2</accession>
<dbReference type="Proteomes" id="UP000799439">
    <property type="component" value="Unassembled WGS sequence"/>
</dbReference>
<keyword evidence="6" id="KW-0503">Monooxygenase</keyword>